<dbReference type="PRINTS" id="PR00702">
    <property type="entry name" value="ACRIFLAVINRP"/>
</dbReference>
<feature type="transmembrane region" description="Helical" evidence="1">
    <location>
        <begin position="979"/>
        <end position="995"/>
    </location>
</feature>
<feature type="transmembrane region" description="Helical" evidence="1">
    <location>
        <begin position="330"/>
        <end position="349"/>
    </location>
</feature>
<keyword evidence="1" id="KW-1133">Transmembrane helix</keyword>
<sequence length="1058" mass="116445">MTGPLRWMARNHVAANLLMMVFLVGGFIMAGAIKQEIFPEVSLDTIQVAVAYPGAGPEEIEDGILLQIEDVLSEVDGIREIRALAAEGLGVVNAVLRTGENADLILQDIKSAVDRIITFPEDAERPVITKLLNRREVVSVVVYGEISDRGLRERAELIRDELLEFEQITQAELGGVRPYEISIEISEENLRRYGLTLDQVAQRIRRASLDLPGGAVKTEGGEILLRTMERRYFGPGYADIRVLTDTDGTQVRLGDLAEVRDEFRETDTYARFDDQPAAMIKVYRVGDQKPTEISEIVKAYVEDKRQELPPSVSLGIWNDTSELLESRMSLLIKNALIGLVLVFIILGLFLEIRLALWVMLGIPISFLGAMLFMPAMDVSINMISLFAFIMALGIVVDDAIVVGENVFDHRQRGKPYLQAAMDGVVEVGRPVVFSVLTTITAFLPLVFVSGMMGKFIGVIPLVVISILVVSLIEVLFVLPAHLSLGGPRNAPGGVLGTIDRTRRGFGRALDRFITGPYRHGLKLCLRFRYATVAAALAVLLLCVGLVGGGYVRFLFMPVVDGDVVLVDLEMPPGTPVEITREVQERIVTEAYAVVDEFDAKRPGEASILRNIYALIGATMDQGGPNPGDTASGAHLANIALFLQPSEERNLPATEVAQRWRQRVGEVPGVRNLTFKSNLVMLGANIDIQLAHEDFDVLQTAAARLKDALAAYPGVSDIADTYAPGKRELKLRLTPEALTLGLTEEDLGRQVRAAFHGSEALRLQRGRNEVRVMVRYPEEDRRNLWDFEQMRIRTPDGGELPLNRAAFVSEGRGYSQINRSDRKRVINVSADVDEKRANANQILGDLQAGFLPQLRAEFPGLSFDLEGEEKERRDSVGSMRQGFILALFGIYALLAIPFRSYSQPLLIMTAIPFGAVGAILGHLIMGYDLTILSLFGIVALSGVVVNASLLLIDRINRGRRDGSTLEEAVIDGSLRRFRPILLTSLTTFFGLAPMILETSLQAQFLIPMAISLGFGVLFSTAITLVLLPCLYLVLEDLRGLLGLRPDHGDHQSELDSLHP</sequence>
<evidence type="ECO:0000256" key="1">
    <source>
        <dbReference type="SAM" id="Phobius"/>
    </source>
</evidence>
<dbReference type="Proteomes" id="UP001060414">
    <property type="component" value="Chromosome"/>
</dbReference>
<name>A0ABY5ZQ40_9BACT</name>
<feature type="transmembrane region" description="Helical" evidence="1">
    <location>
        <begin position="427"/>
        <end position="449"/>
    </location>
</feature>
<dbReference type="EMBL" id="CP092109">
    <property type="protein sequence ID" value="UWZ80062.1"/>
    <property type="molecule type" value="Genomic_DNA"/>
</dbReference>
<dbReference type="Gene3D" id="3.30.70.1430">
    <property type="entry name" value="Multidrug efflux transporter AcrB pore domain"/>
    <property type="match status" value="2"/>
</dbReference>
<protein>
    <submittedName>
        <fullName evidence="2">Efflux RND transporter permease subunit</fullName>
    </submittedName>
</protein>
<organism evidence="2 3">
    <name type="scientific">Geoalkalibacter halelectricus</name>
    <dbReference type="NCBI Taxonomy" id="2847045"/>
    <lineage>
        <taxon>Bacteria</taxon>
        <taxon>Pseudomonadati</taxon>
        <taxon>Thermodesulfobacteriota</taxon>
        <taxon>Desulfuromonadia</taxon>
        <taxon>Desulfuromonadales</taxon>
        <taxon>Geoalkalibacteraceae</taxon>
        <taxon>Geoalkalibacter</taxon>
    </lineage>
</organism>
<dbReference type="PANTHER" id="PTHR32063">
    <property type="match status" value="1"/>
</dbReference>
<dbReference type="Gene3D" id="3.30.70.1320">
    <property type="entry name" value="Multidrug efflux transporter AcrB pore domain like"/>
    <property type="match status" value="1"/>
</dbReference>
<dbReference type="Gene3D" id="3.30.70.1440">
    <property type="entry name" value="Multidrug efflux transporter AcrB pore domain"/>
    <property type="match status" value="1"/>
</dbReference>
<evidence type="ECO:0000313" key="2">
    <source>
        <dbReference type="EMBL" id="UWZ80062.1"/>
    </source>
</evidence>
<dbReference type="SUPFAM" id="SSF82866">
    <property type="entry name" value="Multidrug efflux transporter AcrB transmembrane domain"/>
    <property type="match status" value="2"/>
</dbReference>
<dbReference type="InterPro" id="IPR027463">
    <property type="entry name" value="AcrB_DN_DC_subdom"/>
</dbReference>
<feature type="transmembrane region" description="Helical" evidence="1">
    <location>
        <begin position="455"/>
        <end position="478"/>
    </location>
</feature>
<gene>
    <name evidence="2" type="ORF">L9S41_01385</name>
</gene>
<feature type="transmembrane region" description="Helical" evidence="1">
    <location>
        <begin position="1007"/>
        <end position="1033"/>
    </location>
</feature>
<dbReference type="InterPro" id="IPR001036">
    <property type="entry name" value="Acrflvin-R"/>
</dbReference>
<feature type="transmembrane region" description="Helical" evidence="1">
    <location>
        <begin position="527"/>
        <end position="551"/>
    </location>
</feature>
<feature type="transmembrane region" description="Helical" evidence="1">
    <location>
        <begin position="382"/>
        <end position="407"/>
    </location>
</feature>
<feature type="transmembrane region" description="Helical" evidence="1">
    <location>
        <begin position="930"/>
        <end position="951"/>
    </location>
</feature>
<accession>A0ABY5ZQ40</accession>
<evidence type="ECO:0000313" key="3">
    <source>
        <dbReference type="Proteomes" id="UP001060414"/>
    </source>
</evidence>
<dbReference type="PANTHER" id="PTHR32063:SF33">
    <property type="entry name" value="RND SUPERFAMILY EFFLUX PUMP PERMEASE COMPONENT"/>
    <property type="match status" value="1"/>
</dbReference>
<reference evidence="2" key="1">
    <citation type="journal article" date="2022" name="Environ. Microbiol.">
        <title>Geoalkalibacter halelectricus SAP #1 sp. nov. possessing extracellular electron transfer and mineral#reducing capabilities from a haloalkaline environment.</title>
        <authorList>
            <person name="Yadav S."/>
            <person name="Singh R."/>
            <person name="Sundharam S.S."/>
            <person name="Chaudhary S."/>
            <person name="Krishnamurthi S."/>
            <person name="Patil S.A."/>
        </authorList>
    </citation>
    <scope>NUCLEOTIDE SEQUENCE</scope>
    <source>
        <strain evidence="2">SAP-1</strain>
    </source>
</reference>
<dbReference type="Pfam" id="PF00873">
    <property type="entry name" value="ACR_tran"/>
    <property type="match status" value="1"/>
</dbReference>
<keyword evidence="1" id="KW-0472">Membrane</keyword>
<feature type="transmembrane region" description="Helical" evidence="1">
    <location>
        <begin position="904"/>
        <end position="924"/>
    </location>
</feature>
<feature type="transmembrane region" description="Helical" evidence="1">
    <location>
        <begin position="356"/>
        <end position="376"/>
    </location>
</feature>
<keyword evidence="3" id="KW-1185">Reference proteome</keyword>
<feature type="transmembrane region" description="Helical" evidence="1">
    <location>
        <begin position="878"/>
        <end position="897"/>
    </location>
</feature>
<dbReference type="SUPFAM" id="SSF82714">
    <property type="entry name" value="Multidrug efflux transporter AcrB TolC docking domain, DN and DC subdomains"/>
    <property type="match status" value="2"/>
</dbReference>
<dbReference type="SUPFAM" id="SSF82693">
    <property type="entry name" value="Multidrug efflux transporter AcrB pore domain, PN1, PN2, PC1 and PC2 subdomains"/>
    <property type="match status" value="2"/>
</dbReference>
<feature type="transmembrane region" description="Helical" evidence="1">
    <location>
        <begin position="12"/>
        <end position="33"/>
    </location>
</feature>
<keyword evidence="1" id="KW-0812">Transmembrane</keyword>
<dbReference type="RefSeq" id="WP_260748417.1">
    <property type="nucleotide sequence ID" value="NZ_CP092109.1"/>
</dbReference>
<dbReference type="Gene3D" id="1.20.1640.10">
    <property type="entry name" value="Multidrug efflux transporter AcrB transmembrane domain"/>
    <property type="match status" value="2"/>
</dbReference>
<dbReference type="Gene3D" id="3.30.2090.10">
    <property type="entry name" value="Multidrug efflux transporter AcrB TolC docking domain, DN and DC subdomains"/>
    <property type="match status" value="2"/>
</dbReference>
<proteinExistence type="predicted"/>